<dbReference type="OrthoDB" id="215101at2"/>
<gene>
    <name evidence="2" type="ORF">Pan189_12670</name>
</gene>
<sequence>MRTSTAALALITNSSPQGPQFLTQWNEGWEGLRLIGGHLGSGESFHECVLRKTCEELQLCETDLNIAPRPVAHLNFQQFSERARVVTKYRFEMYDVSPRDRDQLVAIAARPENEWVTEEEIGRGQTRNGRPISRTVRLLLEKSGRIEAERDPEVLTIGVTGHRNLEPQDYSETRLAVNLAFDDAEELAQGRKIEVLSPLAEGADKLVAEAALQRGYVLKAPLPLPLEFYETDFDGRALDSFRHLLKQAREWYSLPLPGDVHLNDLHTHGPDRNRMYAAVGEHVVDRCDILFALWDGRESGQTGGTDDTLKYALRERIGTEPLGVKHIRVERAGGT</sequence>
<dbReference type="Pfam" id="PF00293">
    <property type="entry name" value="NUDIX"/>
    <property type="match status" value="1"/>
</dbReference>
<feature type="domain" description="Nudix hydrolase" evidence="1">
    <location>
        <begin position="6"/>
        <end position="125"/>
    </location>
</feature>
<dbReference type="SUPFAM" id="SSF102405">
    <property type="entry name" value="MCP/YpsA-like"/>
    <property type="match status" value="1"/>
</dbReference>
<dbReference type="RefSeq" id="WP_145363065.1">
    <property type="nucleotide sequence ID" value="NZ_CP036268.1"/>
</dbReference>
<accession>A0A517QZ76</accession>
<evidence type="ECO:0000313" key="3">
    <source>
        <dbReference type="Proteomes" id="UP000317318"/>
    </source>
</evidence>
<dbReference type="Gene3D" id="3.90.79.10">
    <property type="entry name" value="Nucleoside Triphosphate Pyrophosphohydrolase"/>
    <property type="match status" value="1"/>
</dbReference>
<organism evidence="2 3">
    <name type="scientific">Stratiformator vulcanicus</name>
    <dbReference type="NCBI Taxonomy" id="2527980"/>
    <lineage>
        <taxon>Bacteria</taxon>
        <taxon>Pseudomonadati</taxon>
        <taxon>Planctomycetota</taxon>
        <taxon>Planctomycetia</taxon>
        <taxon>Planctomycetales</taxon>
        <taxon>Planctomycetaceae</taxon>
        <taxon>Stratiformator</taxon>
    </lineage>
</organism>
<proteinExistence type="predicted"/>
<name>A0A517QZ76_9PLAN</name>
<dbReference type="SUPFAM" id="SSF55811">
    <property type="entry name" value="Nudix"/>
    <property type="match status" value="1"/>
</dbReference>
<dbReference type="Proteomes" id="UP000317318">
    <property type="component" value="Chromosome"/>
</dbReference>
<dbReference type="InterPro" id="IPR015797">
    <property type="entry name" value="NUDIX_hydrolase-like_dom_sf"/>
</dbReference>
<protein>
    <recommendedName>
        <fullName evidence="1">Nudix hydrolase domain-containing protein</fullName>
    </recommendedName>
</protein>
<dbReference type="AlphaFoldDB" id="A0A517QZ76"/>
<dbReference type="InterPro" id="IPR000086">
    <property type="entry name" value="NUDIX_hydrolase_dom"/>
</dbReference>
<evidence type="ECO:0000313" key="2">
    <source>
        <dbReference type="EMBL" id="QDT36903.1"/>
    </source>
</evidence>
<keyword evidence="3" id="KW-1185">Reference proteome</keyword>
<reference evidence="2 3" key="1">
    <citation type="submission" date="2019-02" db="EMBL/GenBank/DDBJ databases">
        <title>Deep-cultivation of Planctomycetes and their phenomic and genomic characterization uncovers novel biology.</title>
        <authorList>
            <person name="Wiegand S."/>
            <person name="Jogler M."/>
            <person name="Boedeker C."/>
            <person name="Pinto D."/>
            <person name="Vollmers J."/>
            <person name="Rivas-Marin E."/>
            <person name="Kohn T."/>
            <person name="Peeters S.H."/>
            <person name="Heuer A."/>
            <person name="Rast P."/>
            <person name="Oberbeckmann S."/>
            <person name="Bunk B."/>
            <person name="Jeske O."/>
            <person name="Meyerdierks A."/>
            <person name="Storesund J.E."/>
            <person name="Kallscheuer N."/>
            <person name="Luecker S."/>
            <person name="Lage O.M."/>
            <person name="Pohl T."/>
            <person name="Merkel B.J."/>
            <person name="Hornburger P."/>
            <person name="Mueller R.-W."/>
            <person name="Bruemmer F."/>
            <person name="Labrenz M."/>
            <person name="Spormann A.M."/>
            <person name="Op den Camp H."/>
            <person name="Overmann J."/>
            <person name="Amann R."/>
            <person name="Jetten M.S.M."/>
            <person name="Mascher T."/>
            <person name="Medema M.H."/>
            <person name="Devos D.P."/>
            <person name="Kaster A.-K."/>
            <person name="Ovreas L."/>
            <person name="Rohde M."/>
            <person name="Galperin M.Y."/>
            <person name="Jogler C."/>
        </authorList>
    </citation>
    <scope>NUCLEOTIDE SEQUENCE [LARGE SCALE GENOMIC DNA]</scope>
    <source>
        <strain evidence="2 3">Pan189</strain>
    </source>
</reference>
<dbReference type="KEGG" id="svp:Pan189_12670"/>
<dbReference type="EMBL" id="CP036268">
    <property type="protein sequence ID" value="QDT36903.1"/>
    <property type="molecule type" value="Genomic_DNA"/>
</dbReference>
<evidence type="ECO:0000259" key="1">
    <source>
        <dbReference type="Pfam" id="PF00293"/>
    </source>
</evidence>
<dbReference type="Gene3D" id="3.40.50.450">
    <property type="match status" value="1"/>
</dbReference>